<dbReference type="Pfam" id="PF22783">
    <property type="entry name" value="BapA_N"/>
    <property type="match status" value="1"/>
</dbReference>
<evidence type="ECO:0000313" key="4">
    <source>
        <dbReference type="EMBL" id="TPV29061.1"/>
    </source>
</evidence>
<feature type="domain" description="Biofilm-associated protein BapA-like prefix-like" evidence="3">
    <location>
        <begin position="15"/>
        <end position="102"/>
    </location>
</feature>
<sequence>MAFSGTGRVTVVSLTNGQTLSQFTADKLHSVLNEPAIITLQGPPSQVSSYQKQGQDLILNLQESDSLRYQNFFTDFAGQQSTLRFQEGNLLHQAQFGRDVTADTQSVATLTPEWHSSDHAKSLTPLPTQPVAEPEPALSTVETTESLYLAPTDPALNGATVTPGVSSSEKNATLTLASAAEISTLSAHAASDDVKATTAAIPLPALTLDPVTGDNAVSYQEGIYGILFTGTAAHLASGTPIELTLDGRTWQGSVYQDKWQVQLSDSDVRTIQDGNHLIKVSATDPEGNSTSLSQNLLLITHYNGSNPKVTVNNITLADAVQHDGDTWYLLSGTLKTSLPLKTFAVQVDDTFHWNYAVIQPDGSWRAEISASELSQGGNSLSFGVLDGAGNWFEQSGYVTADLTTPVEGGGGVPPITDDNPADGGNTPPADGGTPVPPVSAPPSLTINSFTGDGVLSAEEKLTSQTFSGTTENLAAESTLTIMLNGQSYTTTLAADGSWSVILPAADLQALPVGSNRISVTFENSAGGTTTASKAITVEPSVPPSDATPPQPTIDTPFGDGLMNASERFEPVTLSGSTGVTGAGQKITLDVDGVNYAGTVDSLGNWSVSLSALQLADAELAEGNHTITVTATDRWGQSGTSEATFITDTQDPLVRIDPLAGDGVIDSQEINSALVIAGSSEAGSTIEVTFGALHWSGIVDQNGQWQFPVPAETLQGMEEGSYSVVAKATDEAGNSRSASAGVQIYASDALPQLTLDPVTGDNAVSYQEGMYGIIFSGTAAHLPSGTPVELILDGRTWQGSVYQDKWQVQLSDSDVRTIQDGNYLINVSATDQNGNSTSLSQDLLLITHYNSSNPKVTVNDITQANQTEHDGETWYVISGTLEAPLPLQTFAVQVDDTFHWNYAVIQPDGSWRAEISASELSQGGNSLSFGVLDGAGNWFEQGGYVTVDMTSPVSDNSGDPVPSVPDNPTDGGSTPPVVDHPGEPDPVIDTPFGDGWLNRAEKKEGATLTGTTGVTGSGQTVTVMTGGKHHLAEVSDDGHWNLSLTPETMKKGFGHGQHDIVVTATDATGHTATITTTYQADACAPRIAFTHLTEGQKIDLNAGSLQQRISGTGEAGDIVTVSLGDHQWQTTVTSKGKWSVQPEALNTHTAEPGEYMLTASIRDAAGNVNHVSHVVELYTSDPQPALARAMDSTSFHHNSDGHSDTPETPSGETPSSSLLNLLTHLDSVAGHDTLMPNGSHEALDFASLGLSVINSGVIDLNAFSSNSVTPEQKEQLPLTGDTRELMTIKEAEGNPVTLSTTEGGVWSEDGQRNIEGHQYDLYHTPSASHEGSLADLLIQHNLYA</sequence>
<reference evidence="4 5" key="1">
    <citation type="submission" date="2019-06" db="EMBL/GenBank/DDBJ databases">
        <title>Taxogenomics and systematics of the genus Pantoea.</title>
        <authorList>
            <person name="Tambong J.T."/>
        </authorList>
    </citation>
    <scope>NUCLEOTIDE SEQUENCE [LARGE SCALE GENOMIC DNA]</scope>
    <source>
        <strain evidence="4 5">LMG 2558</strain>
    </source>
</reference>
<organism evidence="4 5">
    <name type="scientific">Pantoea anthophila</name>
    <dbReference type="NCBI Taxonomy" id="470931"/>
    <lineage>
        <taxon>Bacteria</taxon>
        <taxon>Pseudomonadati</taxon>
        <taxon>Pseudomonadota</taxon>
        <taxon>Gammaproteobacteria</taxon>
        <taxon>Enterobacterales</taxon>
        <taxon>Erwiniaceae</taxon>
        <taxon>Pantoea</taxon>
    </lineage>
</organism>
<feature type="region of interest" description="Disordered" evidence="1">
    <location>
        <begin position="948"/>
        <end position="982"/>
    </location>
</feature>
<comment type="caution">
    <text evidence="4">The sequence shown here is derived from an EMBL/GenBank/DDBJ whole genome shotgun (WGS) entry which is preliminary data.</text>
</comment>
<dbReference type="RefSeq" id="WP_140923663.1">
    <property type="nucleotide sequence ID" value="NZ_CP122311.1"/>
</dbReference>
<dbReference type="NCBIfam" id="NF033677">
    <property type="entry name" value="biofilm_BapA_N"/>
    <property type="match status" value="1"/>
</dbReference>
<feature type="compositionally biased region" description="Low complexity" evidence="1">
    <location>
        <begin position="1205"/>
        <end position="1216"/>
    </location>
</feature>
<dbReference type="Proteomes" id="UP000316142">
    <property type="component" value="Unassembled WGS sequence"/>
</dbReference>
<feature type="region of interest" description="Disordered" evidence="1">
    <location>
        <begin position="1192"/>
        <end position="1216"/>
    </location>
</feature>
<dbReference type="InterPro" id="IPR048051">
    <property type="entry name" value="BapA-like_prefix-like"/>
</dbReference>
<dbReference type="EMBL" id="VHIZ01000037">
    <property type="protein sequence ID" value="TPV29061.1"/>
    <property type="molecule type" value="Genomic_DNA"/>
</dbReference>
<evidence type="ECO:0000313" key="5">
    <source>
        <dbReference type="Proteomes" id="UP000316142"/>
    </source>
</evidence>
<proteinExistence type="predicted"/>
<dbReference type="InterPro" id="IPR044016">
    <property type="entry name" value="Big_13"/>
</dbReference>
<dbReference type="Pfam" id="PF19077">
    <property type="entry name" value="Big_13"/>
    <property type="match status" value="2"/>
</dbReference>
<feature type="region of interest" description="Disordered" evidence="1">
    <location>
        <begin position="112"/>
        <end position="139"/>
    </location>
</feature>
<dbReference type="Gene3D" id="2.60.40.10">
    <property type="entry name" value="Immunoglobulins"/>
    <property type="match status" value="7"/>
</dbReference>
<gene>
    <name evidence="4" type="ORF">FJW00_08955</name>
</gene>
<protein>
    <submittedName>
        <fullName evidence="4">BapA prefix-like domain-containing protein</fullName>
    </submittedName>
</protein>
<dbReference type="InterPro" id="IPR013783">
    <property type="entry name" value="Ig-like_fold"/>
</dbReference>
<keyword evidence="5" id="KW-1185">Reference proteome</keyword>
<evidence type="ECO:0000259" key="2">
    <source>
        <dbReference type="Pfam" id="PF19077"/>
    </source>
</evidence>
<name>A0ABY2ZE41_9GAMM</name>
<feature type="region of interest" description="Disordered" evidence="1">
    <location>
        <begin position="403"/>
        <end position="443"/>
    </location>
</feature>
<feature type="domain" description="Bacterial Ig-like" evidence="2">
    <location>
        <begin position="1107"/>
        <end position="1171"/>
    </location>
</feature>
<evidence type="ECO:0000259" key="3">
    <source>
        <dbReference type="Pfam" id="PF22783"/>
    </source>
</evidence>
<dbReference type="NCBIfam" id="NF033510">
    <property type="entry name" value="Ca_tandemer"/>
    <property type="match status" value="8"/>
</dbReference>
<accession>A0ABY2ZE41</accession>
<evidence type="ECO:0000256" key="1">
    <source>
        <dbReference type="SAM" id="MobiDB-lite"/>
    </source>
</evidence>
<feature type="domain" description="Bacterial Ig-like" evidence="2">
    <location>
        <begin position="675"/>
        <end position="740"/>
    </location>
</feature>